<proteinExistence type="predicted"/>
<organism evidence="1 3">
    <name type="scientific">Pseudoalteromonas maricaloris</name>
    <dbReference type="NCBI Taxonomy" id="184924"/>
    <lineage>
        <taxon>Bacteria</taxon>
        <taxon>Pseudomonadati</taxon>
        <taxon>Pseudomonadota</taxon>
        <taxon>Gammaproteobacteria</taxon>
        <taxon>Alteromonadales</taxon>
        <taxon>Pseudoalteromonadaceae</taxon>
        <taxon>Pseudoalteromonas</taxon>
    </lineage>
</organism>
<sequence>MAKRDPNVTARNKTIKSMTDELRILQPRVFPEVGRDNEQSLNAYIGSKADEFIDLKHEVITTPEQYVHLWIKGMDKASRLYDQEIKLHLKNPKNTNFKKYVYIFLRRSFLRHYNELHKKRPDVDGAEIWFGVNDAHYGLFVTPRWNGKNWENDNSEIRAAKFKYWTIGHILSTGLCVPDEDDKYEFSKVTDYLDFFKAQVRLTKSKYQIDISKKYIDYVNASDKPLDIPLLIPELRYDGSGRKHKYRLDFMLINPFTMEKIGFEISPWSTHGKLSGKHKTLIELNKEALGNFEKEMNKIRAYYKRYKVPIFHFSDSDLVDIDDVWGEIADYLDTGEPPKQLEMSMFSEYFGGC</sequence>
<dbReference type="Proteomes" id="UP001304419">
    <property type="component" value="Chromosome 1"/>
</dbReference>
<accession>A0A8I2H5D6</accession>
<name>A0A8I2H5D6_9GAMM</name>
<evidence type="ECO:0000313" key="1">
    <source>
        <dbReference type="EMBL" id="NLR23358.1"/>
    </source>
</evidence>
<gene>
    <name evidence="1" type="ORF">F9Y85_18990</name>
    <name evidence="2" type="ORF">R5H13_03020</name>
</gene>
<dbReference type="GO" id="GO:0016853">
    <property type="term" value="F:isomerase activity"/>
    <property type="evidence" value="ECO:0007669"/>
    <property type="project" value="UniProtKB-KW"/>
</dbReference>
<dbReference type="RefSeq" id="WP_193522353.1">
    <property type="nucleotide sequence ID" value="NZ_CBCSDF010000019.1"/>
</dbReference>
<evidence type="ECO:0000313" key="3">
    <source>
        <dbReference type="Proteomes" id="UP000646877"/>
    </source>
</evidence>
<dbReference type="EMBL" id="WEIA01000015">
    <property type="protein sequence ID" value="NLR23358.1"/>
    <property type="molecule type" value="Genomic_DNA"/>
</dbReference>
<reference evidence="2 4" key="2">
    <citation type="submission" date="2023-10" db="EMBL/GenBank/DDBJ databases">
        <title>To unveil natural product biosynthetic capacity in Pseudoalteromonas.</title>
        <authorList>
            <person name="Wang J."/>
        </authorList>
    </citation>
    <scope>NUCLEOTIDE SEQUENCE [LARGE SCALE GENOMIC DNA]</scope>
    <source>
        <strain evidence="2 4">DSM 15914</strain>
    </source>
</reference>
<evidence type="ECO:0000313" key="2">
    <source>
        <dbReference type="EMBL" id="WOX29261.1"/>
    </source>
</evidence>
<dbReference type="Proteomes" id="UP000646877">
    <property type="component" value="Unassembled WGS sequence"/>
</dbReference>
<keyword evidence="4" id="KW-1185">Reference proteome</keyword>
<dbReference type="AlphaFoldDB" id="A0A8I2H5D6"/>
<reference evidence="1" key="1">
    <citation type="submission" date="2019-10" db="EMBL/GenBank/DDBJ databases">
        <authorList>
            <person name="Paulsen S."/>
        </authorList>
    </citation>
    <scope>NUCLEOTIDE SEQUENCE</scope>
    <source>
        <strain evidence="1">LMG 19692</strain>
    </source>
</reference>
<protein>
    <submittedName>
        <fullName evidence="1">Topoisomerase</fullName>
    </submittedName>
</protein>
<dbReference type="EMBL" id="CP137578">
    <property type="protein sequence ID" value="WOX29261.1"/>
    <property type="molecule type" value="Genomic_DNA"/>
</dbReference>
<keyword evidence="1" id="KW-0413">Isomerase</keyword>
<evidence type="ECO:0000313" key="4">
    <source>
        <dbReference type="Proteomes" id="UP001304419"/>
    </source>
</evidence>